<evidence type="ECO:0000313" key="1">
    <source>
        <dbReference type="EMBL" id="GHC56393.1"/>
    </source>
</evidence>
<sequence length="472" mass="52353">MAATQAPPAESAALWVAAAIGGEVSQEQDWPDFGNTTTEQWRTFDELIFLFGSYNQSGSAEITQPRRTAKFSSVSEARDFLKTACASFVSFPQGFESEVKHRLEHGDKRKAGLANRLGAWFRAFRSLTEGAYPELRAAFARSVASNFDGHDSKNAWIYELAPARYLSLTDAASKLGVKTSRLRVMLMHMPSAAPVKENSFNTVTQEQCDELKQYVDSALNFSQVIDITGLTESVLRQLIRVGLLPKRERQAWDLSLYKPFDRADVQAMQCALFGYIEADDRTDLQTVSINDLNKRMATNKAVLDEVFEQLAQGSLKAVNANIPTKLGDLQFDREQVRLIVGNSHDVAMLTAEQLSRMTGWKSESIRHWVKSGLLVGEEGQLRGRPVYWVSMRAVHQFMRDYKVVSELAGHLGTSPKAVSERLKALGVPILGTMQVAPGVMRGGLVAVKDILFSGLSPKQAQLFDLPSKPTRS</sequence>
<dbReference type="Proteomes" id="UP000608923">
    <property type="component" value="Unassembled WGS sequence"/>
</dbReference>
<reference evidence="2" key="1">
    <citation type="journal article" date="2019" name="Int. J. Syst. Evol. Microbiol.">
        <title>The Global Catalogue of Microorganisms (GCM) 10K type strain sequencing project: providing services to taxonomists for standard genome sequencing and annotation.</title>
        <authorList>
            <consortium name="The Broad Institute Genomics Platform"/>
            <consortium name="The Broad Institute Genome Sequencing Center for Infectious Disease"/>
            <person name="Wu L."/>
            <person name="Ma J."/>
        </authorList>
    </citation>
    <scope>NUCLEOTIDE SEQUENCE [LARGE SCALE GENOMIC DNA]</scope>
    <source>
        <strain evidence="2">KCTC 42083</strain>
    </source>
</reference>
<accession>A0A8H9ILH7</accession>
<proteinExistence type="predicted"/>
<organism evidence="1 2">
    <name type="scientific">Alcaligenes pakistanensis</name>
    <dbReference type="NCBI Taxonomy" id="1482717"/>
    <lineage>
        <taxon>Bacteria</taxon>
        <taxon>Pseudomonadati</taxon>
        <taxon>Pseudomonadota</taxon>
        <taxon>Betaproteobacteria</taxon>
        <taxon>Burkholderiales</taxon>
        <taxon>Alcaligenaceae</taxon>
        <taxon>Alcaligenes</taxon>
    </lineage>
</organism>
<evidence type="ECO:0000313" key="2">
    <source>
        <dbReference type="Proteomes" id="UP000608923"/>
    </source>
</evidence>
<gene>
    <name evidence="1" type="ORF">GCM10010096_31620</name>
</gene>
<dbReference type="AlphaFoldDB" id="A0A8H9ILH7"/>
<protein>
    <submittedName>
        <fullName evidence="1">Uncharacterized protein</fullName>
    </submittedName>
</protein>
<dbReference type="EMBL" id="BMZN01000005">
    <property type="protein sequence ID" value="GHC56393.1"/>
    <property type="molecule type" value="Genomic_DNA"/>
</dbReference>
<comment type="caution">
    <text evidence="1">The sequence shown here is derived from an EMBL/GenBank/DDBJ whole genome shotgun (WGS) entry which is preliminary data.</text>
</comment>
<keyword evidence="2" id="KW-1185">Reference proteome</keyword>
<name>A0A8H9ILH7_9BURK</name>
<dbReference type="RefSeq" id="WP_229841423.1">
    <property type="nucleotide sequence ID" value="NZ_BMZN01000005.1"/>
</dbReference>